<dbReference type="Pfam" id="PF00005">
    <property type="entry name" value="ABC_tran"/>
    <property type="match status" value="1"/>
</dbReference>
<evidence type="ECO:0000256" key="2">
    <source>
        <dbReference type="ARBA" id="ARBA00022741"/>
    </source>
</evidence>
<feature type="domain" description="ABC transporter" evidence="6">
    <location>
        <begin position="18"/>
        <end position="253"/>
    </location>
</feature>
<keyword evidence="1" id="KW-0813">Transport</keyword>
<evidence type="ECO:0000256" key="1">
    <source>
        <dbReference type="ARBA" id="ARBA00022448"/>
    </source>
</evidence>
<keyword evidence="8" id="KW-1185">Reference proteome</keyword>
<reference evidence="7" key="1">
    <citation type="submission" date="2021-01" db="EMBL/GenBank/DDBJ databases">
        <title>Modified the classification status of verrucomicrobia.</title>
        <authorList>
            <person name="Feng X."/>
        </authorList>
    </citation>
    <scope>NUCLEOTIDE SEQUENCE</scope>
    <source>
        <strain evidence="7">_KCTC 22039</strain>
    </source>
</reference>
<dbReference type="Proteomes" id="UP000624703">
    <property type="component" value="Unassembled WGS sequence"/>
</dbReference>
<evidence type="ECO:0000256" key="4">
    <source>
        <dbReference type="ARBA" id="ARBA00022967"/>
    </source>
</evidence>
<dbReference type="CDD" id="cd03214">
    <property type="entry name" value="ABC_Iron-Siderophores_B12_Hemin"/>
    <property type="match status" value="1"/>
</dbReference>
<name>A0A8J7MHA2_9BACT</name>
<evidence type="ECO:0000256" key="5">
    <source>
        <dbReference type="ARBA" id="ARBA00037066"/>
    </source>
</evidence>
<gene>
    <name evidence="7" type="ORF">JIN82_16455</name>
</gene>
<dbReference type="GO" id="GO:0005524">
    <property type="term" value="F:ATP binding"/>
    <property type="evidence" value="ECO:0007669"/>
    <property type="project" value="UniProtKB-KW"/>
</dbReference>
<dbReference type="PROSITE" id="PS50893">
    <property type="entry name" value="ABC_TRANSPORTER_2"/>
    <property type="match status" value="1"/>
</dbReference>
<evidence type="ECO:0000313" key="7">
    <source>
        <dbReference type="EMBL" id="MBK1792757.1"/>
    </source>
</evidence>
<organism evidence="7 8">
    <name type="scientific">Persicirhabdus sediminis</name>
    <dbReference type="NCBI Taxonomy" id="454144"/>
    <lineage>
        <taxon>Bacteria</taxon>
        <taxon>Pseudomonadati</taxon>
        <taxon>Verrucomicrobiota</taxon>
        <taxon>Verrucomicrobiia</taxon>
        <taxon>Verrucomicrobiales</taxon>
        <taxon>Verrucomicrobiaceae</taxon>
        <taxon>Persicirhabdus</taxon>
    </lineage>
</organism>
<dbReference type="InterPro" id="IPR003593">
    <property type="entry name" value="AAA+_ATPase"/>
</dbReference>
<dbReference type="GO" id="GO:0016887">
    <property type="term" value="F:ATP hydrolysis activity"/>
    <property type="evidence" value="ECO:0007669"/>
    <property type="project" value="InterPro"/>
</dbReference>
<dbReference type="FunFam" id="3.40.50.300:FF:000134">
    <property type="entry name" value="Iron-enterobactin ABC transporter ATP-binding protein"/>
    <property type="match status" value="1"/>
</dbReference>
<keyword evidence="3 7" id="KW-0067">ATP-binding</keyword>
<accession>A0A8J7MHA2</accession>
<comment type="caution">
    <text evidence="7">The sequence shown here is derived from an EMBL/GenBank/DDBJ whole genome shotgun (WGS) entry which is preliminary data.</text>
</comment>
<dbReference type="SUPFAM" id="SSF52540">
    <property type="entry name" value="P-loop containing nucleoside triphosphate hydrolases"/>
    <property type="match status" value="1"/>
</dbReference>
<dbReference type="Gene3D" id="3.40.50.300">
    <property type="entry name" value="P-loop containing nucleotide triphosphate hydrolases"/>
    <property type="match status" value="1"/>
</dbReference>
<dbReference type="SMART" id="SM00382">
    <property type="entry name" value="AAA"/>
    <property type="match status" value="1"/>
</dbReference>
<dbReference type="InterPro" id="IPR003439">
    <property type="entry name" value="ABC_transporter-like_ATP-bd"/>
</dbReference>
<keyword evidence="2" id="KW-0547">Nucleotide-binding</keyword>
<dbReference type="PANTHER" id="PTHR42794:SF1">
    <property type="entry name" value="HEMIN IMPORT ATP-BINDING PROTEIN HMUV"/>
    <property type="match status" value="1"/>
</dbReference>
<proteinExistence type="predicted"/>
<sequence>MSERSARGILFADICEMIKAQNLSYRIEGKPILESVSLVLGRGERMSVVGPNGAGKSTLLKCLARIYQAAEGEIEIDGRKQRALSQRELAKLMSYIPQADGFVPPYTVAQFVLMGRYPHLSPFSTPSAEDREAVDRAMSWTGIEEFSARRLDSLSGGERQKVFIAAAFAQDAPLLLLDEPTTFLDPKHQDEVRELLVAAQARGTSMIAVTHDLNEAVLGSDKILALNHGREVYQGDVAGFMQAEVLQAVYGKSFVFVDHPQNGRRMMLPNVMEGGGCGEK</sequence>
<keyword evidence="4" id="KW-1278">Translocase</keyword>
<evidence type="ECO:0000256" key="3">
    <source>
        <dbReference type="ARBA" id="ARBA00022840"/>
    </source>
</evidence>
<evidence type="ECO:0000313" key="8">
    <source>
        <dbReference type="Proteomes" id="UP000624703"/>
    </source>
</evidence>
<dbReference type="AlphaFoldDB" id="A0A8J7MHA2"/>
<dbReference type="PANTHER" id="PTHR42794">
    <property type="entry name" value="HEMIN IMPORT ATP-BINDING PROTEIN HMUV"/>
    <property type="match status" value="1"/>
</dbReference>
<dbReference type="PROSITE" id="PS00211">
    <property type="entry name" value="ABC_TRANSPORTER_1"/>
    <property type="match status" value="1"/>
</dbReference>
<dbReference type="InterPro" id="IPR027417">
    <property type="entry name" value="P-loop_NTPase"/>
</dbReference>
<dbReference type="RefSeq" id="WP_200312766.1">
    <property type="nucleotide sequence ID" value="NZ_JAENIM010000047.1"/>
</dbReference>
<protein>
    <submittedName>
        <fullName evidence="7">ABC transporter ATP-binding protein</fullName>
    </submittedName>
</protein>
<comment type="function">
    <text evidence="5">Part of the ABC transporter complex HmuTUV involved in hemin import. Responsible for energy coupling to the transport system.</text>
</comment>
<evidence type="ECO:0000259" key="6">
    <source>
        <dbReference type="PROSITE" id="PS50893"/>
    </source>
</evidence>
<dbReference type="InterPro" id="IPR017871">
    <property type="entry name" value="ABC_transporter-like_CS"/>
</dbReference>
<dbReference type="EMBL" id="JAENIM010000047">
    <property type="protein sequence ID" value="MBK1792757.1"/>
    <property type="molecule type" value="Genomic_DNA"/>
</dbReference>